<comment type="caution">
    <text evidence="5">The sequence shown here is derived from an EMBL/GenBank/DDBJ whole genome shotgun (WGS) entry which is preliminary data.</text>
</comment>
<gene>
    <name evidence="5" type="ORF">A2845_03910</name>
</gene>
<evidence type="ECO:0000313" key="5">
    <source>
        <dbReference type="EMBL" id="OGZ05919.1"/>
    </source>
</evidence>
<dbReference type="SUPFAM" id="SSF51316">
    <property type="entry name" value="Mss4-like"/>
    <property type="match status" value="1"/>
</dbReference>
<evidence type="ECO:0000256" key="3">
    <source>
        <dbReference type="ARBA" id="ARBA00048488"/>
    </source>
</evidence>
<reference evidence="5 6" key="1">
    <citation type="journal article" date="2016" name="Nat. Commun.">
        <title>Thousands of microbial genomes shed light on interconnected biogeochemical processes in an aquifer system.</title>
        <authorList>
            <person name="Anantharaman K."/>
            <person name="Brown C.T."/>
            <person name="Hug L.A."/>
            <person name="Sharon I."/>
            <person name="Castelle C.J."/>
            <person name="Probst A.J."/>
            <person name="Thomas B.C."/>
            <person name="Singh A."/>
            <person name="Wilkins M.J."/>
            <person name="Karaoz U."/>
            <person name="Brodie E.L."/>
            <person name="Williams K.H."/>
            <person name="Hubbard S.S."/>
            <person name="Banfield J.F."/>
        </authorList>
    </citation>
    <scope>NUCLEOTIDE SEQUENCE [LARGE SCALE GENOMIC DNA]</scope>
</reference>
<sequence>MDESRIPSTEEEWREKLTPEQYRVLREKGTEAPGSGVYLHEHADGTFRCAACGNPLFSSAAKFDSHTGWPSFDEALPGAVKFVHDDTYGAAKSSAADDRPTNLRDSLRERTEVLCAKCNSHLGHVFDDGPSATGKRFCMNSVCLSLEKEK</sequence>
<dbReference type="PANTHER" id="PTHR10173">
    <property type="entry name" value="METHIONINE SULFOXIDE REDUCTASE"/>
    <property type="match status" value="1"/>
</dbReference>
<keyword evidence="2" id="KW-0560">Oxidoreductase</keyword>
<comment type="catalytic activity">
    <reaction evidence="3">
        <text>L-methionyl-[protein] + [thioredoxin]-disulfide + H2O = L-methionyl-(R)-S-oxide-[protein] + [thioredoxin]-dithiol</text>
        <dbReference type="Rhea" id="RHEA:24164"/>
        <dbReference type="Rhea" id="RHEA-COMP:10698"/>
        <dbReference type="Rhea" id="RHEA-COMP:10700"/>
        <dbReference type="Rhea" id="RHEA-COMP:12313"/>
        <dbReference type="Rhea" id="RHEA-COMP:12314"/>
        <dbReference type="ChEBI" id="CHEBI:15377"/>
        <dbReference type="ChEBI" id="CHEBI:16044"/>
        <dbReference type="ChEBI" id="CHEBI:29950"/>
        <dbReference type="ChEBI" id="CHEBI:45764"/>
        <dbReference type="ChEBI" id="CHEBI:50058"/>
        <dbReference type="EC" id="1.8.4.12"/>
    </reaction>
</comment>
<dbReference type="Gene3D" id="2.170.150.20">
    <property type="entry name" value="Peptide methionine sulfoxide reductase"/>
    <property type="match status" value="1"/>
</dbReference>
<dbReference type="GO" id="GO:0005737">
    <property type="term" value="C:cytoplasm"/>
    <property type="evidence" value="ECO:0007669"/>
    <property type="project" value="TreeGrafter"/>
</dbReference>
<dbReference type="PROSITE" id="PS51790">
    <property type="entry name" value="MSRB"/>
    <property type="match status" value="1"/>
</dbReference>
<dbReference type="NCBIfam" id="TIGR00357">
    <property type="entry name" value="peptide-methionine (R)-S-oxide reductase MsrB"/>
    <property type="match status" value="1"/>
</dbReference>
<dbReference type="GO" id="GO:0033743">
    <property type="term" value="F:peptide-methionine (R)-S-oxide reductase activity"/>
    <property type="evidence" value="ECO:0007669"/>
    <property type="project" value="UniProtKB-EC"/>
</dbReference>
<evidence type="ECO:0000256" key="2">
    <source>
        <dbReference type="ARBA" id="ARBA00023002"/>
    </source>
</evidence>
<organism evidence="5 6">
    <name type="scientific">Candidatus Lloydbacteria bacterium RIFCSPHIGHO2_01_FULL_49_22</name>
    <dbReference type="NCBI Taxonomy" id="1798658"/>
    <lineage>
        <taxon>Bacteria</taxon>
        <taxon>Candidatus Lloydiibacteriota</taxon>
    </lineage>
</organism>
<dbReference type="Proteomes" id="UP000177122">
    <property type="component" value="Unassembled WGS sequence"/>
</dbReference>
<dbReference type="InterPro" id="IPR011057">
    <property type="entry name" value="Mss4-like_sf"/>
</dbReference>
<proteinExistence type="predicted"/>
<dbReference type="EMBL" id="MHLI01000006">
    <property type="protein sequence ID" value="OGZ05919.1"/>
    <property type="molecule type" value="Genomic_DNA"/>
</dbReference>
<dbReference type="InterPro" id="IPR002579">
    <property type="entry name" value="Met_Sox_Rdtase_MsrB_dom"/>
</dbReference>
<dbReference type="PANTHER" id="PTHR10173:SF52">
    <property type="entry name" value="METHIONINE-R-SULFOXIDE REDUCTASE B1"/>
    <property type="match status" value="1"/>
</dbReference>
<evidence type="ECO:0000259" key="4">
    <source>
        <dbReference type="PROSITE" id="PS51790"/>
    </source>
</evidence>
<dbReference type="InterPro" id="IPR028427">
    <property type="entry name" value="Met_Sox_Rdtase_MsrB"/>
</dbReference>
<feature type="domain" description="MsrB" evidence="4">
    <location>
        <begin position="10"/>
        <end position="149"/>
    </location>
</feature>
<dbReference type="EC" id="1.8.4.12" evidence="1"/>
<evidence type="ECO:0000256" key="1">
    <source>
        <dbReference type="ARBA" id="ARBA00012499"/>
    </source>
</evidence>
<evidence type="ECO:0000313" key="6">
    <source>
        <dbReference type="Proteomes" id="UP000177122"/>
    </source>
</evidence>
<accession>A0A1G2CWY7</accession>
<dbReference type="GO" id="GO:0006979">
    <property type="term" value="P:response to oxidative stress"/>
    <property type="evidence" value="ECO:0007669"/>
    <property type="project" value="InterPro"/>
</dbReference>
<name>A0A1G2CWY7_9BACT</name>
<dbReference type="Pfam" id="PF01641">
    <property type="entry name" value="SelR"/>
    <property type="match status" value="2"/>
</dbReference>
<protein>
    <recommendedName>
        <fullName evidence="1">peptide-methionine (R)-S-oxide reductase</fullName>
        <ecNumber evidence="1">1.8.4.12</ecNumber>
    </recommendedName>
</protein>
<dbReference type="AlphaFoldDB" id="A0A1G2CWY7"/>
<dbReference type="GO" id="GO:0030091">
    <property type="term" value="P:protein repair"/>
    <property type="evidence" value="ECO:0007669"/>
    <property type="project" value="InterPro"/>
</dbReference>